<dbReference type="Proteomes" id="UP000005396">
    <property type="component" value="Unassembled WGS sequence"/>
</dbReference>
<accession>A8S3A1</accession>
<comment type="caution">
    <text evidence="1">The sequence shown here is derived from an EMBL/GenBank/DDBJ whole genome shotgun (WGS) entry which is preliminary data.</text>
</comment>
<reference evidence="1 2" key="2">
    <citation type="submission" date="2007-09" db="EMBL/GenBank/DDBJ databases">
        <title>Draft genome sequence of Clostridium bolteae (ATCC BAA-613).</title>
        <authorList>
            <person name="Sudarsanam P."/>
            <person name="Ley R."/>
            <person name="Guruge J."/>
            <person name="Turnbaugh P.J."/>
            <person name="Mahowald M."/>
            <person name="Liep D."/>
            <person name="Gordon J."/>
        </authorList>
    </citation>
    <scope>NUCLEOTIDE SEQUENCE [LARGE SCALE GENOMIC DNA]</scope>
    <source>
        <strain evidence="2">ATCC BAA-613 / DSM 15670 / CCUG 46953 / JCM 12243 / WAL 16351</strain>
    </source>
</reference>
<evidence type="ECO:0000313" key="2">
    <source>
        <dbReference type="Proteomes" id="UP000005396"/>
    </source>
</evidence>
<organism evidence="1 2">
    <name type="scientific">Enterocloster bolteae (strain ATCC BAA-613 / DSM 15670 / CCUG 46953 / JCM 12243 / WAL 16351)</name>
    <name type="common">Clostridium bolteae</name>
    <dbReference type="NCBI Taxonomy" id="411902"/>
    <lineage>
        <taxon>Bacteria</taxon>
        <taxon>Bacillati</taxon>
        <taxon>Bacillota</taxon>
        <taxon>Clostridia</taxon>
        <taxon>Lachnospirales</taxon>
        <taxon>Lachnospiraceae</taxon>
        <taxon>Enterocloster</taxon>
    </lineage>
</organism>
<evidence type="ECO:0000313" key="1">
    <source>
        <dbReference type="EMBL" id="EDP13186.1"/>
    </source>
</evidence>
<proteinExistence type="predicted"/>
<gene>
    <name evidence="1" type="ORF">CLOBOL_06544</name>
</gene>
<reference evidence="1 2" key="1">
    <citation type="submission" date="2007-08" db="EMBL/GenBank/DDBJ databases">
        <authorList>
            <person name="Fulton L."/>
            <person name="Clifton S."/>
            <person name="Fulton B."/>
            <person name="Xu J."/>
            <person name="Minx P."/>
            <person name="Pepin K.H."/>
            <person name="Johnson M."/>
            <person name="Thiruvilangam P."/>
            <person name="Bhonagiri V."/>
            <person name="Nash W.E."/>
            <person name="Mardis E.R."/>
            <person name="Wilson R.K."/>
        </authorList>
    </citation>
    <scope>NUCLEOTIDE SEQUENCE [LARGE SCALE GENOMIC DNA]</scope>
    <source>
        <strain evidence="2">ATCC BAA-613 / DSM 15670 / CCUG 46953 / JCM 12243 / WAL 16351</strain>
    </source>
</reference>
<dbReference type="HOGENOM" id="CLU_3214391_0_0_9"/>
<protein>
    <submittedName>
        <fullName evidence="1">Uncharacterized protein</fullName>
    </submittedName>
</protein>
<name>A8S3A1_ENTBW</name>
<dbReference type="EMBL" id="ABCC02000056">
    <property type="protein sequence ID" value="EDP13186.1"/>
    <property type="molecule type" value="Genomic_DNA"/>
</dbReference>
<sequence>MWFWRKIEDKTTRCSGFWGKNEWICGLKMGVFQGVRNRCLGPGR</sequence>
<dbReference type="PaxDb" id="411902-CLOBOL_06544"/>
<dbReference type="AlphaFoldDB" id="A8S3A1"/>